<dbReference type="STRING" id="177437.HRM2_42430"/>
<gene>
    <name evidence="1" type="ordered locus">HRM2_42430</name>
</gene>
<organism evidence="1 2">
    <name type="scientific">Desulforapulum autotrophicum (strain ATCC 43914 / DSM 3382 / VKM B-1955 / HRM2)</name>
    <name type="common">Desulfobacterium autotrophicum</name>
    <dbReference type="NCBI Taxonomy" id="177437"/>
    <lineage>
        <taxon>Bacteria</taxon>
        <taxon>Pseudomonadati</taxon>
        <taxon>Thermodesulfobacteriota</taxon>
        <taxon>Desulfobacteria</taxon>
        <taxon>Desulfobacterales</taxon>
        <taxon>Desulfobacteraceae</taxon>
        <taxon>Desulforapulum</taxon>
    </lineage>
</organism>
<sequence>MDKKNKEKPDSSAILPVQMGYNSRFKFDCHKGVKCFTRCCRGIDIMLTPYDILTMRKRLELSSEEFLAIFTELKLLEKGDLPIVTMKLLDDDQRSCPFVRDGQGCIIYEDRPTTCRYYPLGVGSLSYASEPDNPDEFFFTVKEDHCLGFEEDKEWTVAEWREDQGVDIRDKVNAGWTDLIVRKKSLPANIKLSEQSKQMFFLACYNIDKFRKFVFESTFLQRYDIDGDRLEKMRQDDIQLLQFGFEWMKTTLFSEGSITPRKAGEKTSAGDGE</sequence>
<dbReference type="HOGENOM" id="CLU_080178_0_0_7"/>
<keyword evidence="2" id="KW-1185">Reference proteome</keyword>
<evidence type="ECO:0000313" key="1">
    <source>
        <dbReference type="EMBL" id="ACN17299.1"/>
    </source>
</evidence>
<dbReference type="OrthoDB" id="9810361at2"/>
<dbReference type="EMBL" id="CP001087">
    <property type="protein sequence ID" value="ACN17299.1"/>
    <property type="molecule type" value="Genomic_DNA"/>
</dbReference>
<dbReference type="Proteomes" id="UP000000442">
    <property type="component" value="Chromosome"/>
</dbReference>
<protein>
    <recommendedName>
        <fullName evidence="3">YkgJ family cysteine cluster protein</fullName>
    </recommendedName>
</protein>
<name>C0QD67_DESAH</name>
<dbReference type="InterPro" id="IPR005358">
    <property type="entry name" value="Puta_zinc/iron-chelating_dom"/>
</dbReference>
<dbReference type="KEGG" id="dat:HRM2_42430"/>
<dbReference type="RefSeq" id="WP_015906031.1">
    <property type="nucleotide sequence ID" value="NC_012108.1"/>
</dbReference>
<evidence type="ECO:0000313" key="2">
    <source>
        <dbReference type="Proteomes" id="UP000000442"/>
    </source>
</evidence>
<reference evidence="1 2" key="1">
    <citation type="journal article" date="2009" name="Environ. Microbiol.">
        <title>Genome sequence of Desulfobacterium autotrophicum HRM2, a marine sulfate reducer oxidizing organic carbon completely to carbon dioxide.</title>
        <authorList>
            <person name="Strittmatter A.W."/>
            <person name="Liesegang H."/>
            <person name="Rabus R."/>
            <person name="Decker I."/>
            <person name="Amann J."/>
            <person name="Andres S."/>
            <person name="Henne A."/>
            <person name="Fricke W.F."/>
            <person name="Martinez-Arias R."/>
            <person name="Bartels D."/>
            <person name="Goesmann A."/>
            <person name="Krause L."/>
            <person name="Puehler A."/>
            <person name="Klenk H.P."/>
            <person name="Richter M."/>
            <person name="Schuler M."/>
            <person name="Gloeckner F.O."/>
            <person name="Meyerdierks A."/>
            <person name="Gottschalk G."/>
            <person name="Amann R."/>
        </authorList>
    </citation>
    <scope>NUCLEOTIDE SEQUENCE [LARGE SCALE GENOMIC DNA]</scope>
    <source>
        <strain evidence="2">ATCC 43914 / DSM 3382 / HRM2</strain>
    </source>
</reference>
<evidence type="ECO:0008006" key="3">
    <source>
        <dbReference type="Google" id="ProtNLM"/>
    </source>
</evidence>
<dbReference type="AlphaFoldDB" id="C0QD67"/>
<dbReference type="Pfam" id="PF03692">
    <property type="entry name" value="CxxCxxCC"/>
    <property type="match status" value="1"/>
</dbReference>
<proteinExistence type="predicted"/>
<dbReference type="PANTHER" id="PTHR35866:SF1">
    <property type="entry name" value="YKGJ FAMILY CYSTEINE CLUSTER PROTEIN"/>
    <property type="match status" value="1"/>
</dbReference>
<dbReference type="eggNOG" id="COG0727">
    <property type="taxonomic scope" value="Bacteria"/>
</dbReference>
<accession>C0QD67</accession>
<dbReference type="PANTHER" id="PTHR35866">
    <property type="entry name" value="PUTATIVE-RELATED"/>
    <property type="match status" value="1"/>
</dbReference>